<keyword evidence="1" id="KW-1133">Transmembrane helix</keyword>
<evidence type="ECO:0000313" key="3">
    <source>
        <dbReference type="EMBL" id="GFM96986.1"/>
    </source>
</evidence>
<evidence type="ECO:0000313" key="6">
    <source>
        <dbReference type="Proteomes" id="UP000530403"/>
    </source>
</evidence>
<feature type="transmembrane region" description="Helical" evidence="1">
    <location>
        <begin position="450"/>
        <end position="469"/>
    </location>
</feature>
<accession>A0A7J0C5K9</accession>
<dbReference type="InterPro" id="IPR010090">
    <property type="entry name" value="Phage_tape_meas"/>
</dbReference>
<dbReference type="Pfam" id="PF10145">
    <property type="entry name" value="PhageMin_Tail"/>
    <property type="match status" value="1"/>
</dbReference>
<evidence type="ECO:0000259" key="2">
    <source>
        <dbReference type="Pfam" id="PF10145"/>
    </source>
</evidence>
<comment type="caution">
    <text evidence="3">The sequence shown here is derived from an EMBL/GenBank/DDBJ whole genome shotgun (WGS) entry which is preliminary data.</text>
</comment>
<dbReference type="EMBL" id="JACCCF010000001">
    <property type="protein sequence ID" value="NYE40683.1"/>
    <property type="molecule type" value="Genomic_DNA"/>
</dbReference>
<feature type="domain" description="Phage tail tape measure protein" evidence="2">
    <location>
        <begin position="141"/>
        <end position="340"/>
    </location>
</feature>
<gene>
    <name evidence="4" type="ORF">HEB29_001694</name>
    <name evidence="3" type="ORF">Sfulv_17970</name>
</gene>
<evidence type="ECO:0000256" key="1">
    <source>
        <dbReference type="SAM" id="Phobius"/>
    </source>
</evidence>
<dbReference type="RefSeq" id="WP_173313117.1">
    <property type="nucleotide sequence ID" value="NZ_BAAAUE010000007.1"/>
</dbReference>
<reference evidence="3 5" key="1">
    <citation type="submission" date="2020-05" db="EMBL/GenBank/DDBJ databases">
        <title>Whole genome shotgun sequence of Streptomyces fulvorobeus NBRC 15897.</title>
        <authorList>
            <person name="Komaki H."/>
            <person name="Tamura T."/>
        </authorList>
    </citation>
    <scope>NUCLEOTIDE SEQUENCE [LARGE SCALE GENOMIC DNA]</scope>
    <source>
        <strain evidence="3 5">NBRC 15897</strain>
    </source>
</reference>
<feature type="transmembrane region" description="Helical" evidence="1">
    <location>
        <begin position="417"/>
        <end position="438"/>
    </location>
</feature>
<keyword evidence="5" id="KW-1185">Reference proteome</keyword>
<organism evidence="3 5">
    <name type="scientific">Streptomyces fulvorobeus</name>
    <dbReference type="NCBI Taxonomy" id="284028"/>
    <lineage>
        <taxon>Bacteria</taxon>
        <taxon>Bacillati</taxon>
        <taxon>Actinomycetota</taxon>
        <taxon>Actinomycetes</taxon>
        <taxon>Kitasatosporales</taxon>
        <taxon>Streptomycetaceae</taxon>
        <taxon>Streptomyces</taxon>
    </lineage>
</organism>
<keyword evidence="1" id="KW-0472">Membrane</keyword>
<dbReference type="Proteomes" id="UP000498980">
    <property type="component" value="Unassembled WGS sequence"/>
</dbReference>
<evidence type="ECO:0000313" key="4">
    <source>
        <dbReference type="EMBL" id="NYE40683.1"/>
    </source>
</evidence>
<sequence length="700" mass="71801">MTTLSELLVDIGVDTDDLTGGTAGAADEVERSLAGIGDAADQAARDVADAADAAATAMDDVGASADQAAQDAEQAAAGVEGSFRGIAAAAAGGLVGALFIAGLTNAMDAKAANDKLASQLGLTEAEAERAGDAAGDLFSQGFGESIDEVNTAIKGVASNMGGLGKVTDTELREMSASVLAVAKTFDQDLGQTSRAVGQLMKTGMAKDATEALDIVAAGLRKGADGGGDFLDTLIGGADNLKSFGFTGQQATGLIVQGLNAGAESAESVTGLFEELVGNVSAGGDDLADTFKELGLNGQQMATDLTSGGPAANEALDKLLDSIRALEDPIKQDAMVAALFGEEGAAMQNTLMAIDPSSATAALGEFGGVAKEVTDNAEDAQSMDAIWRSIATTLGEILAPALKVVADFIAEHPGLIQVLVPVLLGLAIAIGVAAVAQWAWNTALWAWPGTWIIAGIIALIAVIVLIIVYWDEIAAATSAAWDWVADKTGQALDWVSGEIESAMSWIGDTWDEGWAWLERKTLEGVLAVIGFFGYLGKLPGRVAGWLGDIVGYVAGLPGRIADAASGMWDSLKYGFINTLNYLIWKWNNFQLTLGGGSVLGMDIPSVTLSTPDIPYLADGGITTGPTVAMIGEGPEDEAVLPLSRLDGMLRSVAGPVSRVEQAPLQVIVTARMSEGAFAEAFQYEVRTKAGGSVARYAGEDE</sequence>
<name>A0A7J0C5K9_9ACTN</name>
<evidence type="ECO:0000313" key="5">
    <source>
        <dbReference type="Proteomes" id="UP000498980"/>
    </source>
</evidence>
<reference evidence="4 6" key="2">
    <citation type="submission" date="2020-07" db="EMBL/GenBank/DDBJ databases">
        <title>Sequencing the genomes of 1000 actinobacteria strains.</title>
        <authorList>
            <person name="Klenk H.-P."/>
        </authorList>
    </citation>
    <scope>NUCLEOTIDE SEQUENCE [LARGE SCALE GENOMIC DNA]</scope>
    <source>
        <strain evidence="4 6">DSM 41455</strain>
    </source>
</reference>
<dbReference type="EMBL" id="BLWC01000001">
    <property type="protein sequence ID" value="GFM96986.1"/>
    <property type="molecule type" value="Genomic_DNA"/>
</dbReference>
<dbReference type="Proteomes" id="UP000530403">
    <property type="component" value="Unassembled WGS sequence"/>
</dbReference>
<dbReference type="AlphaFoldDB" id="A0A7J0C5K9"/>
<protein>
    <submittedName>
        <fullName evidence="4">Phage-related minor tail protein</fullName>
    </submittedName>
</protein>
<keyword evidence="1" id="KW-0812">Transmembrane</keyword>
<proteinExistence type="predicted"/>